<sequence>MSKESSLLENDDLPKMHIKMRGLSTPTPIGTGPPPFRRACAGWRQFDN</sequence>
<accession>A0A8S5MU86</accession>
<organism evidence="2">
    <name type="scientific">Siphoviridae sp. ctb1k4</name>
    <dbReference type="NCBI Taxonomy" id="2826391"/>
    <lineage>
        <taxon>Viruses</taxon>
        <taxon>Duplodnaviria</taxon>
        <taxon>Heunggongvirae</taxon>
        <taxon>Uroviricota</taxon>
        <taxon>Caudoviricetes</taxon>
    </lineage>
</organism>
<evidence type="ECO:0000313" key="2">
    <source>
        <dbReference type="EMBL" id="DAD85764.1"/>
    </source>
</evidence>
<dbReference type="EMBL" id="BK014987">
    <property type="protein sequence ID" value="DAD85764.1"/>
    <property type="molecule type" value="Genomic_DNA"/>
</dbReference>
<evidence type="ECO:0000256" key="1">
    <source>
        <dbReference type="SAM" id="MobiDB-lite"/>
    </source>
</evidence>
<feature type="region of interest" description="Disordered" evidence="1">
    <location>
        <begin position="1"/>
        <end position="35"/>
    </location>
</feature>
<proteinExistence type="predicted"/>
<reference evidence="2" key="1">
    <citation type="journal article" date="2021" name="Proc. Natl. Acad. Sci. U.S.A.">
        <title>A Catalog of Tens of Thousands of Viruses from Human Metagenomes Reveals Hidden Associations with Chronic Diseases.</title>
        <authorList>
            <person name="Tisza M.J."/>
            <person name="Buck C.B."/>
        </authorList>
    </citation>
    <scope>NUCLEOTIDE SEQUENCE</scope>
    <source>
        <strain evidence="2">Ctb1k4</strain>
    </source>
</reference>
<protein>
    <submittedName>
        <fullName evidence="2">Uncharacterized protein</fullName>
    </submittedName>
</protein>
<name>A0A8S5MU86_9CAUD</name>